<dbReference type="InterPro" id="IPR036388">
    <property type="entry name" value="WH-like_DNA-bd_sf"/>
</dbReference>
<feature type="domain" description="HTH marR-type" evidence="4">
    <location>
        <begin position="32"/>
        <end position="166"/>
    </location>
</feature>
<keyword evidence="2" id="KW-0238">DNA-binding</keyword>
<protein>
    <submittedName>
        <fullName evidence="5">MarR family transcriptional regulator</fullName>
    </submittedName>
</protein>
<dbReference type="PROSITE" id="PS50995">
    <property type="entry name" value="HTH_MARR_2"/>
    <property type="match status" value="1"/>
</dbReference>
<reference evidence="5 6" key="1">
    <citation type="journal article" date="2020" name="Genome Biol. Evol.">
        <title>Rhizobium dioscoreae sp. nov., a plant growth-promoting bacterium isolated from yam (Dioscorea species).</title>
        <authorList>
            <person name="Ouyabe M."/>
            <person name="Tanaka N."/>
            <person name="Shiwa Y."/>
            <person name="Fujita N."/>
            <person name="Kikuno H."/>
            <person name="Babil P."/>
            <person name="Shiwachi H."/>
        </authorList>
    </citation>
    <scope>NUCLEOTIDE SEQUENCE [LARGE SCALE GENOMIC DNA]</scope>
    <source>
        <strain evidence="5 6">S-93</strain>
    </source>
</reference>
<dbReference type="InterPro" id="IPR000835">
    <property type="entry name" value="HTH_MarR-typ"/>
</dbReference>
<keyword evidence="6" id="KW-1185">Reference proteome</keyword>
<keyword evidence="3" id="KW-0804">Transcription</keyword>
<dbReference type="SUPFAM" id="SSF46785">
    <property type="entry name" value="Winged helix' DNA-binding domain"/>
    <property type="match status" value="1"/>
</dbReference>
<name>A0ABQ0YX16_9HYPH</name>
<dbReference type="SMART" id="SM00347">
    <property type="entry name" value="HTH_MARR"/>
    <property type="match status" value="1"/>
</dbReference>
<keyword evidence="1" id="KW-0805">Transcription regulation</keyword>
<dbReference type="InterPro" id="IPR039422">
    <property type="entry name" value="MarR/SlyA-like"/>
</dbReference>
<accession>A0ABQ0YX16</accession>
<evidence type="ECO:0000256" key="2">
    <source>
        <dbReference type="ARBA" id="ARBA00023125"/>
    </source>
</evidence>
<dbReference type="Proteomes" id="UP000390335">
    <property type="component" value="Unassembled WGS sequence"/>
</dbReference>
<dbReference type="PANTHER" id="PTHR33164:SF57">
    <property type="entry name" value="MARR-FAMILY TRANSCRIPTIONAL REGULATOR"/>
    <property type="match status" value="1"/>
</dbReference>
<proteinExistence type="predicted"/>
<evidence type="ECO:0000313" key="6">
    <source>
        <dbReference type="Proteomes" id="UP000390335"/>
    </source>
</evidence>
<gene>
    <name evidence="5" type="ORF">RsS93_03860</name>
</gene>
<dbReference type="Gene3D" id="1.10.10.10">
    <property type="entry name" value="Winged helix-like DNA-binding domain superfamily/Winged helix DNA-binding domain"/>
    <property type="match status" value="1"/>
</dbReference>
<dbReference type="InterPro" id="IPR023187">
    <property type="entry name" value="Tscrpt_reg_MarR-type_CS"/>
</dbReference>
<evidence type="ECO:0000256" key="1">
    <source>
        <dbReference type="ARBA" id="ARBA00023015"/>
    </source>
</evidence>
<evidence type="ECO:0000256" key="3">
    <source>
        <dbReference type="ARBA" id="ARBA00023163"/>
    </source>
</evidence>
<dbReference type="Pfam" id="PF01047">
    <property type="entry name" value="MarR"/>
    <property type="match status" value="1"/>
</dbReference>
<evidence type="ECO:0000313" key="5">
    <source>
        <dbReference type="EMBL" id="GES47772.1"/>
    </source>
</evidence>
<evidence type="ECO:0000259" key="4">
    <source>
        <dbReference type="PROSITE" id="PS50995"/>
    </source>
</evidence>
<dbReference type="PANTHER" id="PTHR33164">
    <property type="entry name" value="TRANSCRIPTIONAL REGULATOR, MARR FAMILY"/>
    <property type="match status" value="1"/>
</dbReference>
<organism evidence="5 6">
    <name type="scientific">Rhizobium dioscoreae</name>
    <dbReference type="NCBI Taxonomy" id="2653122"/>
    <lineage>
        <taxon>Bacteria</taxon>
        <taxon>Pseudomonadati</taxon>
        <taxon>Pseudomonadota</taxon>
        <taxon>Alphaproteobacteria</taxon>
        <taxon>Hyphomicrobiales</taxon>
        <taxon>Rhizobiaceae</taxon>
        <taxon>Rhizobium/Agrobacterium group</taxon>
        <taxon>Rhizobium</taxon>
    </lineage>
</organism>
<dbReference type="PROSITE" id="PS01117">
    <property type="entry name" value="HTH_MARR_1"/>
    <property type="match status" value="1"/>
</dbReference>
<sequence length="178" mass="19831">MIGRGDVMTESESATVDLEIIVQGAQEGKKLELRLWLRMLSTTKLISQEIRRRLRNEFGATLPQFDLMAQLYREREGLRLGELSKRTMVTNGNVTGLVERLEADGLVQRVTPDGDRRVTVAKLTAKGETQFSAMAAAHEGWLRDMMADVEPAIVSELWQDIGAVKSSVSNHLSGVDFD</sequence>
<dbReference type="InterPro" id="IPR036390">
    <property type="entry name" value="WH_DNA-bd_sf"/>
</dbReference>
<dbReference type="PRINTS" id="PR00598">
    <property type="entry name" value="HTHMARR"/>
</dbReference>
<dbReference type="EMBL" id="BLAJ01000001">
    <property type="protein sequence ID" value="GES47772.1"/>
    <property type="molecule type" value="Genomic_DNA"/>
</dbReference>
<comment type="caution">
    <text evidence="5">The sequence shown here is derived from an EMBL/GenBank/DDBJ whole genome shotgun (WGS) entry which is preliminary data.</text>
</comment>